<organism evidence="3 4">
    <name type="scientific">Cymbomonas tetramitiformis</name>
    <dbReference type="NCBI Taxonomy" id="36881"/>
    <lineage>
        <taxon>Eukaryota</taxon>
        <taxon>Viridiplantae</taxon>
        <taxon>Chlorophyta</taxon>
        <taxon>Pyramimonadophyceae</taxon>
        <taxon>Pyramimonadales</taxon>
        <taxon>Pyramimonadaceae</taxon>
        <taxon>Cymbomonas</taxon>
    </lineage>
</organism>
<dbReference type="GO" id="GO:0018279">
    <property type="term" value="P:protein N-linked glycosylation via asparagine"/>
    <property type="evidence" value="ECO:0007669"/>
    <property type="project" value="TreeGrafter"/>
</dbReference>
<reference evidence="3 4" key="1">
    <citation type="journal article" date="2015" name="Genome Biol. Evol.">
        <title>Comparative Genomics of a Bacterivorous Green Alga Reveals Evolutionary Causalities and Consequences of Phago-Mixotrophic Mode of Nutrition.</title>
        <authorList>
            <person name="Burns J.A."/>
            <person name="Paasch A."/>
            <person name="Narechania A."/>
            <person name="Kim E."/>
        </authorList>
    </citation>
    <scope>NUCLEOTIDE SEQUENCE [LARGE SCALE GENOMIC DNA]</scope>
    <source>
        <strain evidence="3 4">PLY_AMNH</strain>
    </source>
</reference>
<name>A0AAE0FQZ4_9CHLO</name>
<evidence type="ECO:0000259" key="2">
    <source>
        <dbReference type="Pfam" id="PF18404"/>
    </source>
</evidence>
<dbReference type="GO" id="GO:0036503">
    <property type="term" value="P:ERAD pathway"/>
    <property type="evidence" value="ECO:0007669"/>
    <property type="project" value="TreeGrafter"/>
</dbReference>
<dbReference type="AlphaFoldDB" id="A0AAE0FQZ4"/>
<keyword evidence="4" id="KW-1185">Reference proteome</keyword>
<dbReference type="GO" id="GO:0005783">
    <property type="term" value="C:endoplasmic reticulum"/>
    <property type="evidence" value="ECO:0007669"/>
    <property type="project" value="TreeGrafter"/>
</dbReference>
<evidence type="ECO:0000313" key="3">
    <source>
        <dbReference type="EMBL" id="KAK3264083.1"/>
    </source>
</evidence>
<dbReference type="PANTHER" id="PTHR11226">
    <property type="entry name" value="UDP-GLUCOSE GLYCOPROTEIN:GLUCOSYLTRANSFERASE"/>
    <property type="match status" value="1"/>
</dbReference>
<proteinExistence type="predicted"/>
<dbReference type="PANTHER" id="PTHR11226:SF0">
    <property type="entry name" value="UDP-GLUCOSE:GLYCOPROTEIN GLUCOSYLTRANSFERASE"/>
    <property type="match status" value="1"/>
</dbReference>
<dbReference type="InterPro" id="IPR009448">
    <property type="entry name" value="UDP-g_GGtrans"/>
</dbReference>
<accession>A0AAE0FQZ4</accession>
<protein>
    <recommendedName>
        <fullName evidence="2">Glucosyltransferase 24 catalytic domain-containing protein</fullName>
    </recommendedName>
</protein>
<gene>
    <name evidence="3" type="ORF">CYMTET_27152</name>
</gene>
<dbReference type="GO" id="GO:0003980">
    <property type="term" value="F:UDP-glucose:glycoprotein glucosyltransferase activity"/>
    <property type="evidence" value="ECO:0007669"/>
    <property type="project" value="InterPro"/>
</dbReference>
<sequence length="102" mass="11150">EWLWCESWCGDATKSKARTIDLCNNPMTKEPKLDMARRIVGEWSDYDEVVRGLTERVEAMQSGDTGDAAGANIVLEDATPAEQVSEEAAGTADVPHSHDAEL</sequence>
<evidence type="ECO:0000256" key="1">
    <source>
        <dbReference type="SAM" id="MobiDB-lite"/>
    </source>
</evidence>
<feature type="domain" description="Glucosyltransferase 24 catalytic" evidence="2">
    <location>
        <begin position="1"/>
        <end position="51"/>
    </location>
</feature>
<comment type="caution">
    <text evidence="3">The sequence shown here is derived from an EMBL/GenBank/DDBJ whole genome shotgun (WGS) entry which is preliminary data.</text>
</comment>
<feature type="non-terminal residue" evidence="3">
    <location>
        <position position="1"/>
    </location>
</feature>
<dbReference type="EMBL" id="LGRX02014804">
    <property type="protein sequence ID" value="KAK3264083.1"/>
    <property type="molecule type" value="Genomic_DNA"/>
</dbReference>
<dbReference type="Proteomes" id="UP001190700">
    <property type="component" value="Unassembled WGS sequence"/>
</dbReference>
<dbReference type="Pfam" id="PF18404">
    <property type="entry name" value="Glyco_transf_24"/>
    <property type="match status" value="1"/>
</dbReference>
<feature type="region of interest" description="Disordered" evidence="1">
    <location>
        <begin position="60"/>
        <end position="102"/>
    </location>
</feature>
<dbReference type="GO" id="GO:0051082">
    <property type="term" value="F:unfolded protein binding"/>
    <property type="evidence" value="ECO:0007669"/>
    <property type="project" value="TreeGrafter"/>
</dbReference>
<dbReference type="InterPro" id="IPR040497">
    <property type="entry name" value="Glyco_transf_24"/>
</dbReference>
<evidence type="ECO:0000313" key="4">
    <source>
        <dbReference type="Proteomes" id="UP001190700"/>
    </source>
</evidence>